<keyword evidence="2" id="KW-0808">Transferase</keyword>
<keyword evidence="6" id="KW-0418">Kinase</keyword>
<dbReference type="AlphaFoldDB" id="A0AAD0TXS7"/>
<dbReference type="InterPro" id="IPR034646">
    <property type="entry name" value="ADCK3_dom"/>
</dbReference>
<organism evidence="6 7">
    <name type="scientific">Pseudoalteromonas agarivorans</name>
    <dbReference type="NCBI Taxonomy" id="176102"/>
    <lineage>
        <taxon>Bacteria</taxon>
        <taxon>Pseudomonadati</taxon>
        <taxon>Pseudomonadota</taxon>
        <taxon>Gammaproteobacteria</taxon>
        <taxon>Alteromonadales</taxon>
        <taxon>Pseudoalteromonadaceae</taxon>
        <taxon>Pseudoalteromonas</taxon>
    </lineage>
</organism>
<evidence type="ECO:0000256" key="3">
    <source>
        <dbReference type="ARBA" id="ARBA00022741"/>
    </source>
</evidence>
<evidence type="ECO:0000256" key="4">
    <source>
        <dbReference type="ARBA" id="ARBA00022840"/>
    </source>
</evidence>
<dbReference type="InterPro" id="IPR004147">
    <property type="entry name" value="ABC1_dom"/>
</dbReference>
<evidence type="ECO:0000256" key="2">
    <source>
        <dbReference type="ARBA" id="ARBA00022679"/>
    </source>
</evidence>
<dbReference type="Proteomes" id="UP000279995">
    <property type="component" value="Chromosome I"/>
</dbReference>
<sequence length="439" mass="48870">MAASRSIPTSRLSRFAKLGSLAGGVATNMLIDGTKSALSGNGWNNKALLLQPKNIEKLAVQLAHLRGAAMKLGQLLSMDAGELLSPELTQLLALLRADANPMPHNQLVKVLKSEWGEDWLNRFSHIELRPFAAASIGQVHLAYQENGEKLAVKIQYLGIAQSVHSDVDNVIALLNIARLIPKELDIQPLINEAKAQLLAEADYEREAHYLKRYGELLSQHVNFKVPKVYGVHNTKRILAMEYVQATPIEALSNLPQGEQNNIAARLIDLFFKEMFEFKLIQTDPNFANFHYQTQSKQIVLFDFGATREISSKLSKAYLSLFIAGTENNRAGVLSAAREIGYFKDTLLDSYKSHVIDLFLMACEPLRTTGEFDFKNSPLATNIKNAGLELSAQSQQWHTPPVDALFIHRKLAGLYLIAAKLNAKIDINALFKPYIKGHFI</sequence>
<reference evidence="6 7" key="1">
    <citation type="submission" date="2018-10" db="EMBL/GenBank/DDBJ databases">
        <title>Complete Genome Sequence and Transcriptomic Profiles of a Marine Bacterium, Pseudoalteromonas agarivorans Hao 2018.</title>
        <authorList>
            <person name="Hao L."/>
        </authorList>
    </citation>
    <scope>NUCLEOTIDE SEQUENCE [LARGE SCALE GENOMIC DNA]</scope>
    <source>
        <strain evidence="6 7">Hao 2018</strain>
    </source>
</reference>
<evidence type="ECO:0000259" key="5">
    <source>
        <dbReference type="Pfam" id="PF03109"/>
    </source>
</evidence>
<dbReference type="PANTHER" id="PTHR43851">
    <property type="match status" value="1"/>
</dbReference>
<dbReference type="GO" id="GO:0005524">
    <property type="term" value="F:ATP binding"/>
    <property type="evidence" value="ECO:0007669"/>
    <property type="project" value="UniProtKB-KW"/>
</dbReference>
<proteinExistence type="inferred from homology"/>
<gene>
    <name evidence="6" type="ORF">D9T18_06110</name>
</gene>
<dbReference type="PANTHER" id="PTHR43851:SF3">
    <property type="entry name" value="COENZYME Q8"/>
    <property type="match status" value="1"/>
</dbReference>
<evidence type="ECO:0000313" key="6">
    <source>
        <dbReference type="EMBL" id="AYM86300.1"/>
    </source>
</evidence>
<dbReference type="Pfam" id="PF03109">
    <property type="entry name" value="ABC1"/>
    <property type="match status" value="1"/>
</dbReference>
<dbReference type="SUPFAM" id="SSF56112">
    <property type="entry name" value="Protein kinase-like (PK-like)"/>
    <property type="match status" value="1"/>
</dbReference>
<dbReference type="GO" id="GO:0016301">
    <property type="term" value="F:kinase activity"/>
    <property type="evidence" value="ECO:0007669"/>
    <property type="project" value="UniProtKB-KW"/>
</dbReference>
<dbReference type="EMBL" id="CP033065">
    <property type="protein sequence ID" value="AYM86300.1"/>
    <property type="molecule type" value="Genomic_DNA"/>
</dbReference>
<keyword evidence="4" id="KW-0067">ATP-binding</keyword>
<dbReference type="CDD" id="cd13970">
    <property type="entry name" value="ABC1_ADCK3"/>
    <property type="match status" value="1"/>
</dbReference>
<name>A0AAD0TXS7_9GAMM</name>
<dbReference type="InterPro" id="IPR051409">
    <property type="entry name" value="Atypical_kinase_ADCK"/>
</dbReference>
<dbReference type="InterPro" id="IPR011009">
    <property type="entry name" value="Kinase-like_dom_sf"/>
</dbReference>
<evidence type="ECO:0000313" key="7">
    <source>
        <dbReference type="Proteomes" id="UP000279995"/>
    </source>
</evidence>
<evidence type="ECO:0000256" key="1">
    <source>
        <dbReference type="ARBA" id="ARBA00009670"/>
    </source>
</evidence>
<accession>A0AAD0TXS7</accession>
<dbReference type="RefSeq" id="WP_121637275.1">
    <property type="nucleotide sequence ID" value="NZ_CP033065.1"/>
</dbReference>
<feature type="domain" description="ABC1 atypical kinase-like" evidence="5">
    <location>
        <begin position="95"/>
        <end position="333"/>
    </location>
</feature>
<dbReference type="GO" id="GO:0006744">
    <property type="term" value="P:ubiquinone biosynthetic process"/>
    <property type="evidence" value="ECO:0007669"/>
    <property type="project" value="TreeGrafter"/>
</dbReference>
<keyword evidence="3" id="KW-0547">Nucleotide-binding</keyword>
<protein>
    <submittedName>
        <fullName evidence="6">AarF/ABC1/UbiB kinase family protein</fullName>
    </submittedName>
</protein>
<comment type="similarity">
    <text evidence="1">Belongs to the protein kinase superfamily. ADCK protein kinase family.</text>
</comment>